<name>A0AAV8XDG7_9CUCU</name>
<evidence type="ECO:0000313" key="3">
    <source>
        <dbReference type="Proteomes" id="UP001162162"/>
    </source>
</evidence>
<dbReference type="Proteomes" id="UP001162162">
    <property type="component" value="Unassembled WGS sequence"/>
</dbReference>
<protein>
    <recommendedName>
        <fullName evidence="1">Dynein heavy chain AAA 5 extension domain-containing protein</fullName>
    </recommendedName>
</protein>
<gene>
    <name evidence="2" type="ORF">NQ318_015646</name>
</gene>
<dbReference type="EMBL" id="JAPWTK010000698">
    <property type="protein sequence ID" value="KAJ8936981.1"/>
    <property type="molecule type" value="Genomic_DNA"/>
</dbReference>
<evidence type="ECO:0000313" key="2">
    <source>
        <dbReference type="EMBL" id="KAJ8936981.1"/>
    </source>
</evidence>
<sequence length="74" mass="8645">MDLFTTYLNPVLDFKRLNCIENVVCAELNLVMSLCKLLDIYTTRENGVNPLDEEHFEDLAKIWFLFCIIQSVDT</sequence>
<feature type="domain" description="Dynein heavy chain AAA 5 extension" evidence="1">
    <location>
        <begin position="2"/>
        <end position="71"/>
    </location>
</feature>
<dbReference type="AlphaFoldDB" id="A0AAV8XDG7"/>
<keyword evidence="3" id="KW-1185">Reference proteome</keyword>
<reference evidence="2" key="1">
    <citation type="journal article" date="2023" name="Insect Mol. Biol.">
        <title>Genome sequencing provides insights into the evolution of gene families encoding plant cell wall-degrading enzymes in longhorned beetles.</title>
        <authorList>
            <person name="Shin N.R."/>
            <person name="Okamura Y."/>
            <person name="Kirsch R."/>
            <person name="Pauchet Y."/>
        </authorList>
    </citation>
    <scope>NUCLEOTIDE SEQUENCE</scope>
    <source>
        <strain evidence="2">AMC_N1</strain>
    </source>
</reference>
<evidence type="ECO:0000259" key="1">
    <source>
        <dbReference type="Pfam" id="PF17852"/>
    </source>
</evidence>
<comment type="caution">
    <text evidence="2">The sequence shown here is derived from an EMBL/GenBank/DDBJ whole genome shotgun (WGS) entry which is preliminary data.</text>
</comment>
<organism evidence="2 3">
    <name type="scientific">Aromia moschata</name>
    <dbReference type="NCBI Taxonomy" id="1265417"/>
    <lineage>
        <taxon>Eukaryota</taxon>
        <taxon>Metazoa</taxon>
        <taxon>Ecdysozoa</taxon>
        <taxon>Arthropoda</taxon>
        <taxon>Hexapoda</taxon>
        <taxon>Insecta</taxon>
        <taxon>Pterygota</taxon>
        <taxon>Neoptera</taxon>
        <taxon>Endopterygota</taxon>
        <taxon>Coleoptera</taxon>
        <taxon>Polyphaga</taxon>
        <taxon>Cucujiformia</taxon>
        <taxon>Chrysomeloidea</taxon>
        <taxon>Cerambycidae</taxon>
        <taxon>Cerambycinae</taxon>
        <taxon>Callichromatini</taxon>
        <taxon>Aromia</taxon>
    </lineage>
</organism>
<dbReference type="InterPro" id="IPR041466">
    <property type="entry name" value="Dynein_AAA5_ext"/>
</dbReference>
<proteinExistence type="predicted"/>
<dbReference type="Pfam" id="PF17852">
    <property type="entry name" value="Dynein_AAA_lid"/>
    <property type="match status" value="1"/>
</dbReference>
<accession>A0AAV8XDG7</accession>